<keyword evidence="2" id="KW-1185">Reference proteome</keyword>
<gene>
    <name evidence="1" type="ORF">A6A04_09090</name>
</gene>
<evidence type="ECO:0000313" key="2">
    <source>
        <dbReference type="Proteomes" id="UP000078428"/>
    </source>
</evidence>
<dbReference type="EMBL" id="LWQT01000120">
    <property type="protein sequence ID" value="OAN44025.1"/>
    <property type="molecule type" value="Genomic_DNA"/>
</dbReference>
<organism evidence="1 2">
    <name type="scientific">Paramagnetospirillum marisnigri</name>
    <dbReference type="NCBI Taxonomy" id="1285242"/>
    <lineage>
        <taxon>Bacteria</taxon>
        <taxon>Pseudomonadati</taxon>
        <taxon>Pseudomonadota</taxon>
        <taxon>Alphaproteobacteria</taxon>
        <taxon>Rhodospirillales</taxon>
        <taxon>Magnetospirillaceae</taxon>
        <taxon>Paramagnetospirillum</taxon>
    </lineage>
</organism>
<proteinExistence type="predicted"/>
<name>A0A178M7K5_9PROT</name>
<protein>
    <submittedName>
        <fullName evidence="1">Uncharacterized protein</fullName>
    </submittedName>
</protein>
<reference evidence="1 2" key="1">
    <citation type="submission" date="2016-04" db="EMBL/GenBank/DDBJ databases">
        <title>Draft genome sequence of freshwater magnetotactic bacteria Magnetospirillum marisnigri SP-1 and Magnetospirillum moscoviense BB-1.</title>
        <authorList>
            <person name="Koziaeva V."/>
            <person name="Dziuba M.V."/>
            <person name="Ivanov T.M."/>
            <person name="Kuznetsov B."/>
            <person name="Grouzdev D.S."/>
        </authorList>
    </citation>
    <scope>NUCLEOTIDE SEQUENCE [LARGE SCALE GENOMIC DNA]</scope>
    <source>
        <strain evidence="1 2">SP-1</strain>
    </source>
</reference>
<sequence>MNTTLLDLISDAADAAKAGGMDRAIALDFAAQAIQQSDETLSWLVALRIADSLLPNSEPGQVAA</sequence>
<dbReference type="STRING" id="1285242.A6A04_09090"/>
<dbReference type="AlphaFoldDB" id="A0A178M7K5"/>
<dbReference type="OrthoDB" id="9859618at2"/>
<accession>A0A178M7K5</accession>
<dbReference type="RefSeq" id="WP_068495818.1">
    <property type="nucleotide sequence ID" value="NZ_LWQT01000120.1"/>
</dbReference>
<comment type="caution">
    <text evidence="1">The sequence shown here is derived from an EMBL/GenBank/DDBJ whole genome shotgun (WGS) entry which is preliminary data.</text>
</comment>
<evidence type="ECO:0000313" key="1">
    <source>
        <dbReference type="EMBL" id="OAN44025.1"/>
    </source>
</evidence>
<dbReference type="Proteomes" id="UP000078428">
    <property type="component" value="Unassembled WGS sequence"/>
</dbReference>